<dbReference type="KEGG" id="scw:TU94_00280"/>
<gene>
    <name evidence="1" type="ORF">TU94_00280</name>
</gene>
<dbReference type="AlphaFoldDB" id="A0A0C5G869"/>
<reference evidence="1 2" key="1">
    <citation type="submission" date="2015-02" db="EMBL/GenBank/DDBJ databases">
        <title>Genome sequence of thermotolerant Streptomyces cyaneogriseus subsp. Noncyanogenus NMWT1, the producer of nematocidal antibiotics nemadectin.</title>
        <authorList>
            <person name="Wang H."/>
            <person name="Li C."/>
            <person name="Xiang W."/>
            <person name="Wang X."/>
        </authorList>
    </citation>
    <scope>NUCLEOTIDE SEQUENCE [LARGE SCALE GENOMIC DNA]</scope>
    <source>
        <strain evidence="1 2">NMWT 1</strain>
    </source>
</reference>
<keyword evidence="2" id="KW-1185">Reference proteome</keyword>
<protein>
    <submittedName>
        <fullName evidence="1">Uncharacterized protein</fullName>
    </submittedName>
</protein>
<proteinExistence type="predicted"/>
<dbReference type="STRING" id="477245.TU94_00280"/>
<name>A0A0C5G869_9ACTN</name>
<accession>A0A0C5G869</accession>
<evidence type="ECO:0000313" key="1">
    <source>
        <dbReference type="EMBL" id="AJP00226.1"/>
    </source>
</evidence>
<sequence>MSLSPCGIWARVRPAWRRDSWLAREQKDDEAHVQRSTRYFDEFRARQKKTIALFPSNGVSLKAAEQLLHLPDSVVEGPQAIAKGRKPLPPIDELLLAMGEPFPQPGWLPAAFSLLSQVTHSTPTGRAHMARYVDGTLRAHDISPEMLALALDVACLGSARLIGLSYLLLTRGDDTAKQYALGLEERALAVHNTARLVHWLD</sequence>
<organism evidence="1 2">
    <name type="scientific">Streptomyces cyaneogriseus subsp. noncyanogenus</name>
    <dbReference type="NCBI Taxonomy" id="477245"/>
    <lineage>
        <taxon>Bacteria</taxon>
        <taxon>Bacillati</taxon>
        <taxon>Actinomycetota</taxon>
        <taxon>Actinomycetes</taxon>
        <taxon>Kitasatosporales</taxon>
        <taxon>Streptomycetaceae</taxon>
        <taxon>Streptomyces</taxon>
    </lineage>
</organism>
<dbReference type="Proteomes" id="UP000032234">
    <property type="component" value="Chromosome"/>
</dbReference>
<dbReference type="HOGENOM" id="CLU_1359724_0_0_11"/>
<evidence type="ECO:0000313" key="2">
    <source>
        <dbReference type="Proteomes" id="UP000032234"/>
    </source>
</evidence>
<dbReference type="EMBL" id="CP010849">
    <property type="protein sequence ID" value="AJP00226.1"/>
    <property type="molecule type" value="Genomic_DNA"/>
</dbReference>
<dbReference type="PATRIC" id="fig|477245.3.peg.73"/>